<dbReference type="InterPro" id="IPR026157">
    <property type="entry name" value="LZTFL1"/>
</dbReference>
<evidence type="ECO:0000256" key="2">
    <source>
        <dbReference type="ARBA" id="ARBA00008868"/>
    </source>
</evidence>
<evidence type="ECO:0000256" key="3">
    <source>
        <dbReference type="ARBA" id="ARBA00018920"/>
    </source>
</evidence>
<evidence type="ECO:0000313" key="11">
    <source>
        <dbReference type="Proteomes" id="UP001359485"/>
    </source>
</evidence>
<keyword evidence="4" id="KW-0963">Cytoplasm</keyword>
<comment type="function">
    <text evidence="6">Regulates ciliary localization of the BBSome complex. Together with the BBSome complex, controls SMO ciliary trafficking and contributes to the sonic hedgehog (SHH) pathway regulation. May play a role in neurite outgrowth. May have tumor suppressor function.</text>
</comment>
<proteinExistence type="inferred from homology"/>
<dbReference type="GO" id="GO:0005737">
    <property type="term" value="C:cytoplasm"/>
    <property type="evidence" value="ECO:0007669"/>
    <property type="project" value="UniProtKB-SubCell"/>
</dbReference>
<protein>
    <recommendedName>
        <fullName evidence="3">Leucine zipper transcription factor-like protein 1</fullName>
    </recommendedName>
</protein>
<evidence type="ECO:0000256" key="6">
    <source>
        <dbReference type="ARBA" id="ARBA00024898"/>
    </source>
</evidence>
<dbReference type="AlphaFoldDB" id="A0AAN8SCI0"/>
<comment type="subcellular location">
    <subcellularLocation>
        <location evidence="1">Cytoplasm</location>
    </subcellularLocation>
</comment>
<dbReference type="Proteomes" id="UP001359485">
    <property type="component" value="Unassembled WGS sequence"/>
</dbReference>
<gene>
    <name evidence="10" type="ORF">RUM43_004754</name>
    <name evidence="9" type="ORF">RUM44_010795</name>
</gene>
<sequence length="313" mass="36941">MAELGLNPHHQSVLLSYMKFAKYMRSQIMKQIQSSFQDTESTFFDDTFTKEEVKEIIENLEKIVECDLESEIINFSHNNVLILRQLFKQAEKWYLRLEIDLSESQNQDDLEMIKLLEFDSEAQFMIRSQPKTEQELEEGSISLLKMEIERLKEENSRLANVIQDAEDMTDLYKEEKNKLGEKLLSAQKEISNYKTMFENLPESTNDQETIKEMEEKLSQVENLLSVNMENLEENESIKNNLKVELLSTKEKVKQVEAQLQLAEAELEKKFNDTKAYANMKQILLKKNEQIKELRQHLSVYEPEMKEDIETEDD</sequence>
<evidence type="ECO:0000313" key="12">
    <source>
        <dbReference type="Proteomes" id="UP001372834"/>
    </source>
</evidence>
<evidence type="ECO:0000256" key="7">
    <source>
        <dbReference type="ARBA" id="ARBA00026004"/>
    </source>
</evidence>
<keyword evidence="11" id="KW-1185">Reference proteome</keyword>
<evidence type="ECO:0000256" key="1">
    <source>
        <dbReference type="ARBA" id="ARBA00004496"/>
    </source>
</evidence>
<accession>A0AAN8SCI0</accession>
<dbReference type="Pfam" id="PF15294">
    <property type="entry name" value="Leu_zip"/>
    <property type="match status" value="1"/>
</dbReference>
<dbReference type="PANTHER" id="PTHR21635">
    <property type="entry name" value="LEUCINE ZIPPER TRANSCRIPTION FACTOR LIKE"/>
    <property type="match status" value="1"/>
</dbReference>
<comment type="similarity">
    <text evidence="2">Belongs to the LZTFL1 family.</text>
</comment>
<keyword evidence="5 8" id="KW-0175">Coiled coil</keyword>
<dbReference type="PANTHER" id="PTHR21635:SF0">
    <property type="entry name" value="LEUCINE ZIPPER TRANSCRIPTION FACTOR-LIKE PROTEIN 1"/>
    <property type="match status" value="1"/>
</dbReference>
<comment type="caution">
    <text evidence="10">The sequence shown here is derived from an EMBL/GenBank/DDBJ whole genome shotgun (WGS) entry which is preliminary data.</text>
</comment>
<comment type="subunit">
    <text evidence="7">Self-associates. Interacts with BBS9; the interaction mediates the association of LZTL1 with the BBsome complex and regulates BBSome ciliary trafficking.</text>
</comment>
<feature type="coiled-coil region" evidence="8">
    <location>
        <begin position="134"/>
        <end position="296"/>
    </location>
</feature>
<dbReference type="Proteomes" id="UP001372834">
    <property type="component" value="Unassembled WGS sequence"/>
</dbReference>
<organism evidence="10 12">
    <name type="scientific">Polyplax serrata</name>
    <name type="common">Common mouse louse</name>
    <dbReference type="NCBI Taxonomy" id="468196"/>
    <lineage>
        <taxon>Eukaryota</taxon>
        <taxon>Metazoa</taxon>
        <taxon>Ecdysozoa</taxon>
        <taxon>Arthropoda</taxon>
        <taxon>Hexapoda</taxon>
        <taxon>Insecta</taxon>
        <taxon>Pterygota</taxon>
        <taxon>Neoptera</taxon>
        <taxon>Paraneoptera</taxon>
        <taxon>Psocodea</taxon>
        <taxon>Troctomorpha</taxon>
        <taxon>Phthiraptera</taxon>
        <taxon>Anoplura</taxon>
        <taxon>Polyplacidae</taxon>
        <taxon>Polyplax</taxon>
    </lineage>
</organism>
<evidence type="ECO:0000313" key="10">
    <source>
        <dbReference type="EMBL" id="KAK6643249.1"/>
    </source>
</evidence>
<dbReference type="EMBL" id="JAWJWE010000002">
    <property type="protein sequence ID" value="KAK6643249.1"/>
    <property type="molecule type" value="Genomic_DNA"/>
</dbReference>
<evidence type="ECO:0000256" key="5">
    <source>
        <dbReference type="ARBA" id="ARBA00023054"/>
    </source>
</evidence>
<evidence type="ECO:0000256" key="4">
    <source>
        <dbReference type="ARBA" id="ARBA00022490"/>
    </source>
</evidence>
<evidence type="ECO:0000256" key="8">
    <source>
        <dbReference type="SAM" id="Coils"/>
    </source>
</evidence>
<dbReference type="GO" id="GO:1903565">
    <property type="term" value="P:negative regulation of protein localization to cilium"/>
    <property type="evidence" value="ECO:0007669"/>
    <property type="project" value="TreeGrafter"/>
</dbReference>
<evidence type="ECO:0000313" key="9">
    <source>
        <dbReference type="EMBL" id="KAK6623939.1"/>
    </source>
</evidence>
<reference evidence="10 12" key="1">
    <citation type="submission" date="2023-10" db="EMBL/GenBank/DDBJ databases">
        <title>Genomes of two closely related lineages of the louse Polyplax serrata with different host specificities.</title>
        <authorList>
            <person name="Martinu J."/>
            <person name="Tarabai H."/>
            <person name="Stefka J."/>
            <person name="Hypsa V."/>
        </authorList>
    </citation>
    <scope>NUCLEOTIDE SEQUENCE [LARGE SCALE GENOMIC DNA]</scope>
    <source>
        <strain evidence="9">98ZLc_SE</strain>
        <strain evidence="10">HR10_N</strain>
    </source>
</reference>
<name>A0AAN8SCI0_POLSC</name>
<dbReference type="EMBL" id="JAWJWF010000046">
    <property type="protein sequence ID" value="KAK6623939.1"/>
    <property type="molecule type" value="Genomic_DNA"/>
</dbReference>